<reference evidence="4" key="1">
    <citation type="submission" date="2021-01" db="EMBL/GenBank/DDBJ databases">
        <authorList>
            <person name="Corre E."/>
            <person name="Pelletier E."/>
            <person name="Niang G."/>
            <person name="Scheremetjew M."/>
            <person name="Finn R."/>
            <person name="Kale V."/>
            <person name="Holt S."/>
            <person name="Cochrane G."/>
            <person name="Meng A."/>
            <person name="Brown T."/>
            <person name="Cohen L."/>
        </authorList>
    </citation>
    <scope>NUCLEOTIDE SEQUENCE</scope>
    <source>
        <strain evidence="4">GSBS06</strain>
    </source>
</reference>
<organism evidence="4">
    <name type="scientific">Aplanochytrium stocchinoi</name>
    <dbReference type="NCBI Taxonomy" id="215587"/>
    <lineage>
        <taxon>Eukaryota</taxon>
        <taxon>Sar</taxon>
        <taxon>Stramenopiles</taxon>
        <taxon>Bigyra</taxon>
        <taxon>Labyrinthulomycetes</taxon>
        <taxon>Thraustochytrida</taxon>
        <taxon>Thraustochytriidae</taxon>
        <taxon>Aplanochytrium</taxon>
    </lineage>
</organism>
<feature type="region of interest" description="Disordered" evidence="1">
    <location>
        <begin position="274"/>
        <end position="342"/>
    </location>
</feature>
<evidence type="ECO:0008006" key="5">
    <source>
        <dbReference type="Google" id="ProtNLM"/>
    </source>
</evidence>
<evidence type="ECO:0000313" key="4">
    <source>
        <dbReference type="EMBL" id="CAE0432929.1"/>
    </source>
</evidence>
<sequence>MVGSTLGCGRWHAVAVVVALVGLIHPAIGANECNAVDEDFWRTGGGFFQFDSKFSNLYRIAAWEPFDATKRAQIEFSASYSQECYTCFRDYALCLAEYCVDECGKCDLGTICGSSAPAACNPNCIGWDDSSLYDSNGCNTCRNSNFNGTNCRAEAEVCAGFGLSICNGCTNPGGEQDLTWIVVGSIAGIILVFGGAYFYWYKSTALKALPDVDEGLNEWQKPKKKGRGSITLDGTPTRSAPPVAYGQPAPNLVTATQGQDDMMNDLGYFPVVEQSASSNAPPPQPAPVNNAAALPPDAEFRVNRSHFHKPNQLMENPETYGSTQVNNTNIDDESDDDSVPQF</sequence>
<feature type="compositionally biased region" description="Acidic residues" evidence="1">
    <location>
        <begin position="330"/>
        <end position="342"/>
    </location>
</feature>
<name>A0A7S3PFF5_9STRA</name>
<accession>A0A7S3PFF5</accession>
<evidence type="ECO:0000256" key="1">
    <source>
        <dbReference type="SAM" id="MobiDB-lite"/>
    </source>
</evidence>
<keyword evidence="3" id="KW-0732">Signal</keyword>
<protein>
    <recommendedName>
        <fullName evidence="5">PSI domain-containing protein</fullName>
    </recommendedName>
</protein>
<feature type="compositionally biased region" description="Low complexity" evidence="1">
    <location>
        <begin position="287"/>
        <end position="297"/>
    </location>
</feature>
<keyword evidence="2" id="KW-0472">Membrane</keyword>
<feature type="region of interest" description="Disordered" evidence="1">
    <location>
        <begin position="220"/>
        <end position="247"/>
    </location>
</feature>
<evidence type="ECO:0000256" key="3">
    <source>
        <dbReference type="SAM" id="SignalP"/>
    </source>
</evidence>
<evidence type="ECO:0000256" key="2">
    <source>
        <dbReference type="SAM" id="Phobius"/>
    </source>
</evidence>
<keyword evidence="2" id="KW-0812">Transmembrane</keyword>
<proteinExistence type="predicted"/>
<keyword evidence="2" id="KW-1133">Transmembrane helix</keyword>
<feature type="transmembrane region" description="Helical" evidence="2">
    <location>
        <begin position="178"/>
        <end position="200"/>
    </location>
</feature>
<dbReference type="EMBL" id="HBIN01004593">
    <property type="protein sequence ID" value="CAE0432929.1"/>
    <property type="molecule type" value="Transcribed_RNA"/>
</dbReference>
<dbReference type="AlphaFoldDB" id="A0A7S3PFF5"/>
<feature type="compositionally biased region" description="Polar residues" evidence="1">
    <location>
        <begin position="319"/>
        <end position="329"/>
    </location>
</feature>
<feature type="chain" id="PRO_5031125345" description="PSI domain-containing protein" evidence="3">
    <location>
        <begin position="30"/>
        <end position="342"/>
    </location>
</feature>
<gene>
    <name evidence="4" type="ORF">ASTO00021_LOCUS3247</name>
</gene>
<feature type="signal peptide" evidence="3">
    <location>
        <begin position="1"/>
        <end position="29"/>
    </location>
</feature>